<evidence type="ECO:0008006" key="4">
    <source>
        <dbReference type="Google" id="ProtNLM"/>
    </source>
</evidence>
<dbReference type="PROSITE" id="PS51257">
    <property type="entry name" value="PROKAR_LIPOPROTEIN"/>
    <property type="match status" value="1"/>
</dbReference>
<sequence length="126" mass="14992">MVRFTYSYHLIGFIILFFGLFSCIQFEQEPDKLRLGYYSFIDREGIRLLNDLIAVMYLNFNGEEIIDTLKYKYQPPLFNENIITSGDIFFLSKINQNSELYKYRVKMKCNGKLPRFSDSLKILNLN</sequence>
<protein>
    <recommendedName>
        <fullName evidence="4">Lipoprotein</fullName>
    </recommendedName>
</protein>
<keyword evidence="1" id="KW-0472">Membrane</keyword>
<keyword evidence="1" id="KW-0812">Transmembrane</keyword>
<dbReference type="Proteomes" id="UP001501126">
    <property type="component" value="Unassembled WGS sequence"/>
</dbReference>
<keyword evidence="1" id="KW-1133">Transmembrane helix</keyword>
<evidence type="ECO:0000256" key="1">
    <source>
        <dbReference type="SAM" id="Phobius"/>
    </source>
</evidence>
<dbReference type="RefSeq" id="WP_343788007.1">
    <property type="nucleotide sequence ID" value="NZ_BAAAFH010000011.1"/>
</dbReference>
<keyword evidence="3" id="KW-1185">Reference proteome</keyword>
<feature type="transmembrane region" description="Helical" evidence="1">
    <location>
        <begin position="6"/>
        <end position="24"/>
    </location>
</feature>
<evidence type="ECO:0000313" key="2">
    <source>
        <dbReference type="EMBL" id="GAA0875980.1"/>
    </source>
</evidence>
<proteinExistence type="predicted"/>
<accession>A0ABP3Y3D4</accession>
<evidence type="ECO:0000313" key="3">
    <source>
        <dbReference type="Proteomes" id="UP001501126"/>
    </source>
</evidence>
<gene>
    <name evidence="2" type="ORF">GCM10009118_23890</name>
</gene>
<name>A0ABP3Y3D4_9FLAO</name>
<organism evidence="2 3">
    <name type="scientific">Wandonia haliotis</name>
    <dbReference type="NCBI Taxonomy" id="574963"/>
    <lineage>
        <taxon>Bacteria</taxon>
        <taxon>Pseudomonadati</taxon>
        <taxon>Bacteroidota</taxon>
        <taxon>Flavobacteriia</taxon>
        <taxon>Flavobacteriales</taxon>
        <taxon>Crocinitomicaceae</taxon>
        <taxon>Wandonia</taxon>
    </lineage>
</organism>
<comment type="caution">
    <text evidence="2">The sequence shown here is derived from an EMBL/GenBank/DDBJ whole genome shotgun (WGS) entry which is preliminary data.</text>
</comment>
<reference evidence="3" key="1">
    <citation type="journal article" date="2019" name="Int. J. Syst. Evol. Microbiol.">
        <title>The Global Catalogue of Microorganisms (GCM) 10K type strain sequencing project: providing services to taxonomists for standard genome sequencing and annotation.</title>
        <authorList>
            <consortium name="The Broad Institute Genomics Platform"/>
            <consortium name="The Broad Institute Genome Sequencing Center for Infectious Disease"/>
            <person name="Wu L."/>
            <person name="Ma J."/>
        </authorList>
    </citation>
    <scope>NUCLEOTIDE SEQUENCE [LARGE SCALE GENOMIC DNA]</scope>
    <source>
        <strain evidence="3">JCM 16083</strain>
    </source>
</reference>
<dbReference type="EMBL" id="BAAAFH010000011">
    <property type="protein sequence ID" value="GAA0875980.1"/>
    <property type="molecule type" value="Genomic_DNA"/>
</dbReference>